<reference evidence="1 2" key="1">
    <citation type="submission" date="2016-03" db="EMBL/GenBank/DDBJ databases">
        <title>EvidentialGene: Evidence-directed Construction of Genes on Genomes.</title>
        <authorList>
            <person name="Gilbert D.G."/>
            <person name="Choi J.-H."/>
            <person name="Mockaitis K."/>
            <person name="Colbourne J."/>
            <person name="Pfrender M."/>
        </authorList>
    </citation>
    <scope>NUCLEOTIDE SEQUENCE [LARGE SCALE GENOMIC DNA]</scope>
    <source>
        <strain evidence="1 2">Xinb3</strain>
        <tissue evidence="1">Complete organism</tissue>
    </source>
</reference>
<comment type="caution">
    <text evidence="1">The sequence shown here is derived from an EMBL/GenBank/DDBJ whole genome shotgun (WGS) entry which is preliminary data.</text>
</comment>
<protein>
    <submittedName>
        <fullName evidence="1">Uncharacterized protein</fullName>
    </submittedName>
</protein>
<keyword evidence="2" id="KW-1185">Reference proteome</keyword>
<dbReference type="AlphaFoldDB" id="A0A164DTC7"/>
<evidence type="ECO:0000313" key="1">
    <source>
        <dbReference type="EMBL" id="KZR96098.1"/>
    </source>
</evidence>
<name>A0A164DTC7_9CRUS</name>
<proteinExistence type="predicted"/>
<feature type="non-terminal residue" evidence="1">
    <location>
        <position position="1"/>
    </location>
</feature>
<dbReference type="Proteomes" id="UP000076858">
    <property type="component" value="Unassembled WGS sequence"/>
</dbReference>
<organism evidence="1 2">
    <name type="scientific">Daphnia magna</name>
    <dbReference type="NCBI Taxonomy" id="35525"/>
    <lineage>
        <taxon>Eukaryota</taxon>
        <taxon>Metazoa</taxon>
        <taxon>Ecdysozoa</taxon>
        <taxon>Arthropoda</taxon>
        <taxon>Crustacea</taxon>
        <taxon>Branchiopoda</taxon>
        <taxon>Diplostraca</taxon>
        <taxon>Cladocera</taxon>
        <taxon>Anomopoda</taxon>
        <taxon>Daphniidae</taxon>
        <taxon>Daphnia</taxon>
    </lineage>
</organism>
<gene>
    <name evidence="1" type="ORF">APZ42_009760</name>
</gene>
<evidence type="ECO:0000313" key="2">
    <source>
        <dbReference type="Proteomes" id="UP000076858"/>
    </source>
</evidence>
<dbReference type="EMBL" id="LRGB01026118">
    <property type="protein sequence ID" value="KZR96098.1"/>
    <property type="molecule type" value="Genomic_DNA"/>
</dbReference>
<accession>A0A164DTC7</accession>
<sequence>HNSSKDVNKDTRRWKEQAISDAKKIHDLKPSHFAEMTEDDVRVKSIARVAIVKSVSC</sequence>